<accession>A0A4Y7RSE6</accession>
<reference evidence="6 7" key="1">
    <citation type="journal article" date="2018" name="Environ. Microbiol.">
        <title>Novel energy conservation strategies and behaviour of Pelotomaculum schinkii driving syntrophic propionate catabolism.</title>
        <authorList>
            <person name="Hidalgo-Ahumada C.A.P."/>
            <person name="Nobu M.K."/>
            <person name="Narihiro T."/>
            <person name="Tamaki H."/>
            <person name="Liu W.T."/>
            <person name="Kamagata Y."/>
            <person name="Stams A.J.M."/>
            <person name="Imachi H."/>
            <person name="Sousa D.Z."/>
        </authorList>
    </citation>
    <scope>NUCLEOTIDE SEQUENCE [LARGE SCALE GENOMIC DNA]</scope>
    <source>
        <strain evidence="6 7">MGP</strain>
    </source>
</reference>
<evidence type="ECO:0000256" key="3">
    <source>
        <dbReference type="ARBA" id="ARBA00023027"/>
    </source>
</evidence>
<sequence>MELLERFKESAEVIKNARAVVINTGAGMGVDSGLPDFRGDKGFWKAYPLYERLGISFVEAANPSHFAMDPAFGWGFYGHRAALYHAAEPHAGYQLLLAWIDRLKLDYFVVTSNVDGHFQKAGFAEEKIYEVHGSINYLQCLTPCCDDIWPNDEIVPVNHSDMRAQYIPRCPHCGAVARPNILMFGDYSWLSLRTDRQNTNFIRFLNQHRNDRLAVIEMGAGAAVSTIRRMSEHLGGQRLTIVIRINPREPHIPNPHISIPCTALQALQGIDHALSE</sequence>
<keyword evidence="4" id="KW-0862">Zinc</keyword>
<proteinExistence type="predicted"/>
<evidence type="ECO:0000259" key="5">
    <source>
        <dbReference type="PROSITE" id="PS50305"/>
    </source>
</evidence>
<feature type="domain" description="Deacetylase sirtuin-type" evidence="5">
    <location>
        <begin position="1"/>
        <end position="276"/>
    </location>
</feature>
<feature type="binding site" evidence="4">
    <location>
        <position position="173"/>
    </location>
    <ligand>
        <name>Zn(2+)</name>
        <dbReference type="ChEBI" id="CHEBI:29105"/>
    </ligand>
</feature>
<dbReference type="EMBL" id="QFFZ01000010">
    <property type="protein sequence ID" value="TEB11915.1"/>
    <property type="molecule type" value="Genomic_DNA"/>
</dbReference>
<dbReference type="GO" id="GO:0016787">
    <property type="term" value="F:hydrolase activity"/>
    <property type="evidence" value="ECO:0007669"/>
    <property type="project" value="UniProtKB-KW"/>
</dbReference>
<dbReference type="GO" id="GO:0046872">
    <property type="term" value="F:metal ion binding"/>
    <property type="evidence" value="ECO:0007669"/>
    <property type="project" value="UniProtKB-KW"/>
</dbReference>
<dbReference type="InterPro" id="IPR026591">
    <property type="entry name" value="Sirtuin_cat_small_dom_sf"/>
</dbReference>
<dbReference type="Pfam" id="PF02146">
    <property type="entry name" value="SIR2"/>
    <property type="match status" value="1"/>
</dbReference>
<protein>
    <recommendedName>
        <fullName evidence="1">protein acetyllysine N-acetyltransferase</fullName>
        <ecNumber evidence="1">2.3.1.286</ecNumber>
    </recommendedName>
</protein>
<dbReference type="EC" id="2.3.1.286" evidence="1"/>
<keyword evidence="3" id="KW-0520">NAD</keyword>
<dbReference type="PANTHER" id="PTHR11085">
    <property type="entry name" value="NAD-DEPENDENT PROTEIN DEACYLASE SIRTUIN-5, MITOCHONDRIAL-RELATED"/>
    <property type="match status" value="1"/>
</dbReference>
<dbReference type="PANTHER" id="PTHR11085:SF4">
    <property type="entry name" value="NAD-DEPENDENT PROTEIN DEACYLASE"/>
    <property type="match status" value="1"/>
</dbReference>
<feature type="binding site" evidence="4">
    <location>
        <position position="140"/>
    </location>
    <ligand>
        <name>Zn(2+)</name>
        <dbReference type="ChEBI" id="CHEBI:29105"/>
    </ligand>
</feature>
<gene>
    <name evidence="6" type="primary">cobB_3</name>
    <name evidence="6" type="ORF">Pmgp_01282</name>
</gene>
<feature type="active site" description="Proton acceptor" evidence="4">
    <location>
        <position position="132"/>
    </location>
</feature>
<dbReference type="GO" id="GO:0070403">
    <property type="term" value="F:NAD+ binding"/>
    <property type="evidence" value="ECO:0007669"/>
    <property type="project" value="InterPro"/>
</dbReference>
<evidence type="ECO:0000313" key="6">
    <source>
        <dbReference type="EMBL" id="TEB11915.1"/>
    </source>
</evidence>
<dbReference type="Gene3D" id="3.30.1600.10">
    <property type="entry name" value="SIR2/SIRT2 'Small Domain"/>
    <property type="match status" value="1"/>
</dbReference>
<dbReference type="Proteomes" id="UP000297597">
    <property type="component" value="Unassembled WGS sequence"/>
</dbReference>
<dbReference type="Gene3D" id="3.40.50.1220">
    <property type="entry name" value="TPP-binding domain"/>
    <property type="match status" value="1"/>
</dbReference>
<evidence type="ECO:0000256" key="1">
    <source>
        <dbReference type="ARBA" id="ARBA00012928"/>
    </source>
</evidence>
<comment type="caution">
    <text evidence="6">The sequence shown here is derived from an EMBL/GenBank/DDBJ whole genome shotgun (WGS) entry which is preliminary data.</text>
</comment>
<dbReference type="SUPFAM" id="SSF52467">
    <property type="entry name" value="DHS-like NAD/FAD-binding domain"/>
    <property type="match status" value="1"/>
</dbReference>
<dbReference type="InterPro" id="IPR026590">
    <property type="entry name" value="Ssirtuin_cat_dom"/>
</dbReference>
<keyword evidence="7" id="KW-1185">Reference proteome</keyword>
<dbReference type="PROSITE" id="PS50305">
    <property type="entry name" value="SIRTUIN"/>
    <property type="match status" value="1"/>
</dbReference>
<dbReference type="OrthoDB" id="394960at2"/>
<dbReference type="InterPro" id="IPR003000">
    <property type="entry name" value="Sirtuin"/>
</dbReference>
<name>A0A4Y7RSE6_9FIRM</name>
<keyword evidence="4" id="KW-0479">Metal-binding</keyword>
<dbReference type="AlphaFoldDB" id="A0A4Y7RSE6"/>
<dbReference type="InterPro" id="IPR050134">
    <property type="entry name" value="NAD-dep_sirtuin_deacylases"/>
</dbReference>
<evidence type="ECO:0000313" key="7">
    <source>
        <dbReference type="Proteomes" id="UP000297597"/>
    </source>
</evidence>
<feature type="binding site" evidence="4">
    <location>
        <position position="145"/>
    </location>
    <ligand>
        <name>Zn(2+)</name>
        <dbReference type="ChEBI" id="CHEBI:29105"/>
    </ligand>
</feature>
<feature type="binding site" evidence="4">
    <location>
        <position position="170"/>
    </location>
    <ligand>
        <name>Zn(2+)</name>
        <dbReference type="ChEBI" id="CHEBI:29105"/>
    </ligand>
</feature>
<dbReference type="InterPro" id="IPR029035">
    <property type="entry name" value="DHS-like_NAD/FAD-binding_dom"/>
</dbReference>
<organism evidence="6 7">
    <name type="scientific">Pelotomaculum propionicicum</name>
    <dbReference type="NCBI Taxonomy" id="258475"/>
    <lineage>
        <taxon>Bacteria</taxon>
        <taxon>Bacillati</taxon>
        <taxon>Bacillota</taxon>
        <taxon>Clostridia</taxon>
        <taxon>Eubacteriales</taxon>
        <taxon>Desulfotomaculaceae</taxon>
        <taxon>Pelotomaculum</taxon>
    </lineage>
</organism>
<keyword evidence="6" id="KW-0378">Hydrolase</keyword>
<dbReference type="RefSeq" id="WP_134213154.1">
    <property type="nucleotide sequence ID" value="NZ_QFFZ01000010.1"/>
</dbReference>
<keyword evidence="2" id="KW-0808">Transferase</keyword>
<evidence type="ECO:0000256" key="2">
    <source>
        <dbReference type="ARBA" id="ARBA00022679"/>
    </source>
</evidence>
<evidence type="ECO:0000256" key="4">
    <source>
        <dbReference type="PROSITE-ProRule" id="PRU00236"/>
    </source>
</evidence>
<dbReference type="GO" id="GO:0017136">
    <property type="term" value="F:histone deacetylase activity, NAD-dependent"/>
    <property type="evidence" value="ECO:0007669"/>
    <property type="project" value="TreeGrafter"/>
</dbReference>